<protein>
    <submittedName>
        <fullName evidence="1">Uncharacterized protein</fullName>
    </submittedName>
</protein>
<name>A0A7J9ADC6_9ROSI</name>
<proteinExistence type="predicted"/>
<dbReference type="EMBL" id="JABEZV010000009">
    <property type="protein sequence ID" value="MBA0721842.1"/>
    <property type="molecule type" value="Genomic_DNA"/>
</dbReference>
<dbReference type="Proteomes" id="UP000593574">
    <property type="component" value="Unassembled WGS sequence"/>
</dbReference>
<comment type="caution">
    <text evidence="1">The sequence shown here is derived from an EMBL/GenBank/DDBJ whole genome shotgun (WGS) entry which is preliminary data.</text>
</comment>
<sequence length="159" mass="18103">MTTENRNTVVDDSEKKDRIYGPWMIVERKSRQKFRENVQNSLGLQSDTNAEMDLHLEGEASTFWANLKSDGRDRNEVVMKVRSLDFGKHSAAVFHESNNFKNKNSDPSSNNNLDLSPVDFSGINGTTRREHFGFSKNIFDAEVFTESDKQKEGVNIPGQ</sequence>
<organism evidence="1 2">
    <name type="scientific">Gossypium laxum</name>
    <dbReference type="NCBI Taxonomy" id="34288"/>
    <lineage>
        <taxon>Eukaryota</taxon>
        <taxon>Viridiplantae</taxon>
        <taxon>Streptophyta</taxon>
        <taxon>Embryophyta</taxon>
        <taxon>Tracheophyta</taxon>
        <taxon>Spermatophyta</taxon>
        <taxon>Magnoliopsida</taxon>
        <taxon>eudicotyledons</taxon>
        <taxon>Gunneridae</taxon>
        <taxon>Pentapetalae</taxon>
        <taxon>rosids</taxon>
        <taxon>malvids</taxon>
        <taxon>Malvales</taxon>
        <taxon>Malvaceae</taxon>
        <taxon>Malvoideae</taxon>
        <taxon>Gossypium</taxon>
    </lineage>
</organism>
<gene>
    <name evidence="1" type="ORF">Golax_009346</name>
</gene>
<keyword evidence="2" id="KW-1185">Reference proteome</keyword>
<dbReference type="AlphaFoldDB" id="A0A7J9ADC6"/>
<evidence type="ECO:0000313" key="1">
    <source>
        <dbReference type="EMBL" id="MBA0721842.1"/>
    </source>
</evidence>
<accession>A0A7J9ADC6</accession>
<evidence type="ECO:0000313" key="2">
    <source>
        <dbReference type="Proteomes" id="UP000593574"/>
    </source>
</evidence>
<reference evidence="1 2" key="1">
    <citation type="journal article" date="2019" name="Genome Biol. Evol.">
        <title>Insights into the evolution of the New World diploid cottons (Gossypium, subgenus Houzingenia) based on genome sequencing.</title>
        <authorList>
            <person name="Grover C.E."/>
            <person name="Arick M.A. 2nd"/>
            <person name="Thrash A."/>
            <person name="Conover J.L."/>
            <person name="Sanders W.S."/>
            <person name="Peterson D.G."/>
            <person name="Frelichowski J.E."/>
            <person name="Scheffler J.A."/>
            <person name="Scheffler B.E."/>
            <person name="Wendel J.F."/>
        </authorList>
    </citation>
    <scope>NUCLEOTIDE SEQUENCE [LARGE SCALE GENOMIC DNA]</scope>
    <source>
        <strain evidence="1">4</strain>
        <tissue evidence="1">Leaf</tissue>
    </source>
</reference>